<keyword evidence="3" id="KW-0472">Membrane</keyword>
<dbReference type="GO" id="GO:0016020">
    <property type="term" value="C:membrane"/>
    <property type="evidence" value="ECO:0007669"/>
    <property type="project" value="InterPro"/>
</dbReference>
<sequence>MNQLSSPPSLSLIGDNPALLWGMTNAERLHRLARAEGLAADGSASSARLHVNLDYAFDPVWLRHVLAHPGTVVIDGDALVMAHLPVGIDPTSEDIARHREKLTVIDYRTGPQIYNRQLRKLDCPFIQRLTPATRREIERRSYFGAYKGVTDLLTKYLWPELALWMTRLAASIGMTPNMVTAIGATLCVLATYLFAQGLYWSGMLAGFVFMVLDTVDGKLARCTITSSKWGNVADHGVDLIHPPFWWYFWGVGLSAWGLTLSTQSFALVMAAVIAGYVLQRLIEGMFIKDFGMDIHVWERFDSRFRLITARRNPNMVILFVALLAGRPDIGLIVLAWWTVISLVVHAVRLLQAYGVKRAGRPIVSWMEATA</sequence>
<comment type="similarity">
    <text evidence="2">Belongs to the CDP-alcohol phosphatidyltransferase class-I family.</text>
</comment>
<dbReference type="RefSeq" id="WP_013847310.1">
    <property type="nucleotide sequence ID" value="NC_015593.1"/>
</dbReference>
<dbReference type="KEGG" id="sch:Sphch_1359"/>
<keyword evidence="5" id="KW-1185">Reference proteome</keyword>
<keyword evidence="3" id="KW-1133">Transmembrane helix</keyword>
<feature type="transmembrane region" description="Helical" evidence="3">
    <location>
        <begin position="178"/>
        <end position="200"/>
    </location>
</feature>
<evidence type="ECO:0000313" key="5">
    <source>
        <dbReference type="Proteomes" id="UP000007150"/>
    </source>
</evidence>
<dbReference type="Proteomes" id="UP000007150">
    <property type="component" value="Chromosome 1"/>
</dbReference>
<accession>F6EX53</accession>
<dbReference type="EMBL" id="CP002798">
    <property type="protein sequence ID" value="AEG49048.1"/>
    <property type="molecule type" value="Genomic_DNA"/>
</dbReference>
<dbReference type="Pfam" id="PF01066">
    <property type="entry name" value="CDP-OH_P_transf"/>
    <property type="match status" value="1"/>
</dbReference>
<dbReference type="AlphaFoldDB" id="F6EX53"/>
<evidence type="ECO:0000313" key="4">
    <source>
        <dbReference type="EMBL" id="AEG49048.1"/>
    </source>
</evidence>
<evidence type="ECO:0000256" key="1">
    <source>
        <dbReference type="ARBA" id="ARBA00022679"/>
    </source>
</evidence>
<dbReference type="InterPro" id="IPR048254">
    <property type="entry name" value="CDP_ALCOHOL_P_TRANSF_CS"/>
</dbReference>
<keyword evidence="3" id="KW-0812">Transmembrane</keyword>
<dbReference type="GO" id="GO:0016780">
    <property type="term" value="F:phosphotransferase activity, for other substituted phosphate groups"/>
    <property type="evidence" value="ECO:0007669"/>
    <property type="project" value="InterPro"/>
</dbReference>
<dbReference type="Gene3D" id="1.20.120.1760">
    <property type="match status" value="1"/>
</dbReference>
<dbReference type="STRING" id="690566.Sphch_1359"/>
<gene>
    <name evidence="4" type="ORF">Sphch_1359</name>
</gene>
<proteinExistence type="inferred from homology"/>
<dbReference type="PROSITE" id="PS00379">
    <property type="entry name" value="CDP_ALCOHOL_P_TRANSF"/>
    <property type="match status" value="1"/>
</dbReference>
<name>F6EX53_SPHCR</name>
<evidence type="ECO:0000256" key="3">
    <source>
        <dbReference type="SAM" id="Phobius"/>
    </source>
</evidence>
<feature type="transmembrane region" description="Helical" evidence="3">
    <location>
        <begin position="246"/>
        <end position="278"/>
    </location>
</feature>
<dbReference type="InterPro" id="IPR043130">
    <property type="entry name" value="CDP-OH_PTrfase_TM_dom"/>
</dbReference>
<dbReference type="HOGENOM" id="CLU_660346_0_0_5"/>
<dbReference type="InterPro" id="IPR000462">
    <property type="entry name" value="CDP-OH_P_trans"/>
</dbReference>
<keyword evidence="1 2" id="KW-0808">Transferase</keyword>
<dbReference type="GO" id="GO:0008654">
    <property type="term" value="P:phospholipid biosynthetic process"/>
    <property type="evidence" value="ECO:0007669"/>
    <property type="project" value="InterPro"/>
</dbReference>
<evidence type="ECO:0008006" key="6">
    <source>
        <dbReference type="Google" id="ProtNLM"/>
    </source>
</evidence>
<organism evidence="4 5">
    <name type="scientific">Sphingobium chlorophenolicum L-1</name>
    <dbReference type="NCBI Taxonomy" id="690566"/>
    <lineage>
        <taxon>Bacteria</taxon>
        <taxon>Pseudomonadati</taxon>
        <taxon>Pseudomonadota</taxon>
        <taxon>Alphaproteobacteria</taxon>
        <taxon>Sphingomonadales</taxon>
        <taxon>Sphingomonadaceae</taxon>
        <taxon>Sphingobium</taxon>
    </lineage>
</organism>
<reference evidence="4 5" key="1">
    <citation type="submission" date="2011-05" db="EMBL/GenBank/DDBJ databases">
        <title>Complete sequence of chromosome 1 of Sphingobium chlorophenolicum L-1.</title>
        <authorList>
            <consortium name="US DOE Joint Genome Institute"/>
            <person name="Lucas S."/>
            <person name="Han J."/>
            <person name="Lapidus A."/>
            <person name="Cheng J.-F."/>
            <person name="Goodwin L."/>
            <person name="Pitluck S."/>
            <person name="Peters L."/>
            <person name="Daligault H."/>
            <person name="Han C."/>
            <person name="Tapia R."/>
            <person name="Land M."/>
            <person name="Hauser L."/>
            <person name="Kyrpides N."/>
            <person name="Ivanova N."/>
            <person name="Pagani I."/>
            <person name="Turner P."/>
            <person name="Copley S."/>
            <person name="Woyke T."/>
        </authorList>
    </citation>
    <scope>NUCLEOTIDE SEQUENCE [LARGE SCALE GENOMIC DNA]</scope>
    <source>
        <strain evidence="4 5">L-1</strain>
    </source>
</reference>
<protein>
    <recommendedName>
        <fullName evidence="6">CDP-alcohol phosphatidyltransferase</fullName>
    </recommendedName>
</protein>
<evidence type="ECO:0000256" key="2">
    <source>
        <dbReference type="RuleBase" id="RU003750"/>
    </source>
</evidence>